<dbReference type="PANTHER" id="PTHR43429">
    <property type="entry name" value="PYRIDINE NUCLEOTIDE-DISULFIDE OXIDOREDUCTASE DOMAIN-CONTAINING"/>
    <property type="match status" value="1"/>
</dbReference>
<keyword evidence="9" id="KW-1185">Reference proteome</keyword>
<dbReference type="InterPro" id="IPR023753">
    <property type="entry name" value="FAD/NAD-binding_dom"/>
</dbReference>
<dbReference type="AlphaFoldDB" id="A0A4R2KXA2"/>
<dbReference type="PRINTS" id="PR00368">
    <property type="entry name" value="FADPNR"/>
</dbReference>
<dbReference type="Gene3D" id="3.40.250.10">
    <property type="entry name" value="Rhodanese-like domain"/>
    <property type="match status" value="1"/>
</dbReference>
<dbReference type="EMBL" id="SLWV01000004">
    <property type="protein sequence ID" value="TCO78644.1"/>
    <property type="molecule type" value="Genomic_DNA"/>
</dbReference>
<keyword evidence="3" id="KW-0285">Flavoprotein</keyword>
<dbReference type="Gene3D" id="3.50.50.60">
    <property type="entry name" value="FAD/NAD(P)-binding domain"/>
    <property type="match status" value="2"/>
</dbReference>
<reference evidence="8 9" key="1">
    <citation type="submission" date="2019-03" db="EMBL/GenBank/DDBJ databases">
        <title>Genomic Encyclopedia of Type Strains, Phase IV (KMG-IV): sequencing the most valuable type-strain genomes for metagenomic binning, comparative biology and taxonomic classification.</title>
        <authorList>
            <person name="Goeker M."/>
        </authorList>
    </citation>
    <scope>NUCLEOTIDE SEQUENCE [LARGE SCALE GENOMIC DNA]</scope>
    <source>
        <strain evidence="8 9">DSM 102940</strain>
    </source>
</reference>
<dbReference type="Pfam" id="PF07992">
    <property type="entry name" value="Pyr_redox_2"/>
    <property type="match status" value="1"/>
</dbReference>
<comment type="similarity">
    <text evidence="2">Belongs to the class-III pyridine nucleotide-disulfide oxidoreductase family.</text>
</comment>
<dbReference type="InterPro" id="IPR050260">
    <property type="entry name" value="FAD-bd_OxRdtase"/>
</dbReference>
<dbReference type="InterPro" id="IPR036188">
    <property type="entry name" value="FAD/NAD-bd_sf"/>
</dbReference>
<organism evidence="8 9">
    <name type="scientific">Marinisporobacter balticus</name>
    <dbReference type="NCBI Taxonomy" id="2018667"/>
    <lineage>
        <taxon>Bacteria</taxon>
        <taxon>Bacillati</taxon>
        <taxon>Bacillota</taxon>
        <taxon>Clostridia</taxon>
        <taxon>Peptostreptococcales</taxon>
        <taxon>Thermotaleaceae</taxon>
        <taxon>Marinisporobacter</taxon>
    </lineage>
</organism>
<accession>A0A4R2KXA2</accession>
<evidence type="ECO:0000256" key="2">
    <source>
        <dbReference type="ARBA" id="ARBA00009130"/>
    </source>
</evidence>
<dbReference type="SUPFAM" id="SSF55424">
    <property type="entry name" value="FAD/NAD-linked reductases, dimerisation (C-terminal) domain"/>
    <property type="match status" value="1"/>
</dbReference>
<comment type="caution">
    <text evidence="8">The sequence shown here is derived from an EMBL/GenBank/DDBJ whole genome shotgun (WGS) entry which is preliminary data.</text>
</comment>
<name>A0A4R2KXA2_9FIRM</name>
<evidence type="ECO:0000256" key="4">
    <source>
        <dbReference type="ARBA" id="ARBA00022827"/>
    </source>
</evidence>
<evidence type="ECO:0000313" key="9">
    <source>
        <dbReference type="Proteomes" id="UP000294919"/>
    </source>
</evidence>
<keyword evidence="4" id="KW-0274">FAD</keyword>
<dbReference type="InterPro" id="IPR004099">
    <property type="entry name" value="Pyr_nucl-diS_OxRdtase_dimer"/>
</dbReference>
<keyword evidence="5" id="KW-0560">Oxidoreductase</keyword>
<dbReference type="SMART" id="SM00450">
    <property type="entry name" value="RHOD"/>
    <property type="match status" value="1"/>
</dbReference>
<dbReference type="PROSITE" id="PS50206">
    <property type="entry name" value="RHODANESE_3"/>
    <property type="match status" value="1"/>
</dbReference>
<comment type="cofactor">
    <cofactor evidence="1">
        <name>FAD</name>
        <dbReference type="ChEBI" id="CHEBI:57692"/>
    </cofactor>
</comment>
<dbReference type="GO" id="GO:0016491">
    <property type="term" value="F:oxidoreductase activity"/>
    <property type="evidence" value="ECO:0007669"/>
    <property type="project" value="UniProtKB-KW"/>
</dbReference>
<dbReference type="InterPro" id="IPR016156">
    <property type="entry name" value="FAD/NAD-linked_Rdtase_dimer_sf"/>
</dbReference>
<protein>
    <submittedName>
        <fullName evidence="8">NADPH-dependent 2,4-dienoyl-CoA reductase/sulfur reductase-like enzyme</fullName>
    </submittedName>
</protein>
<proteinExistence type="inferred from homology"/>
<dbReference type="PANTHER" id="PTHR43429:SF1">
    <property type="entry name" value="NAD(P)H SULFUR OXIDOREDUCTASE (COA-DEPENDENT)"/>
    <property type="match status" value="1"/>
</dbReference>
<evidence type="ECO:0000256" key="3">
    <source>
        <dbReference type="ARBA" id="ARBA00022630"/>
    </source>
</evidence>
<evidence type="ECO:0000256" key="6">
    <source>
        <dbReference type="ARBA" id="ARBA00023284"/>
    </source>
</evidence>
<sequence length="564" mass="61425">MSKKRFIKLYRGENRMAEKIVVIGGVAAGTKTAAKIKRENSKAEVVIITKDAHISYAGCGLPYYIGGVIEEERELVVKTPEDFKLVTGIDVFTKHEAVKINKEEKNVEVKDLTTEEMKIFPYDKLILATGATPFVPPIEGKNLSGVFSVRTVSDALKIREMVDNGAVKKAVVVGGGFIGLEVAENLHERGIGVALVELIDHILPPFDEEVALYAQNYMCEEGINIYTREKVLSLVGDEKVKKVVTDKREIEADLVIMSVGVRPNINIAKEIGVEIGVTGAIAVNEHMETNIKDIYAVGDCAEHVNLVTGKPAWYPMGSTANKMGRVAGINIGSEGKDTLKGVLGTTVVKLFKLNAAKTGLSERDAKKAGFEVETALVPANDKAHYYPGYREIITKLIVDKNTHRVLGAQVVGEGVVDKPIDIIATAITFDAKVEDLEKLDLAYAPPFSMAMSSTIVAASVLTNKLTGRVKGIGPIALKNRLSELQIVDTRDEGSFMIGTIPGAINIPSGEIYMRADELDKEKETVLVCKLGKNAYLAYIKLKELGFEDIKILDGGMNAYPFERE</sequence>
<dbReference type="SUPFAM" id="SSF52821">
    <property type="entry name" value="Rhodanese/Cell cycle control phosphatase"/>
    <property type="match status" value="1"/>
</dbReference>
<keyword evidence="6" id="KW-0676">Redox-active center</keyword>
<evidence type="ECO:0000256" key="5">
    <source>
        <dbReference type="ARBA" id="ARBA00023002"/>
    </source>
</evidence>
<dbReference type="Pfam" id="PF00581">
    <property type="entry name" value="Rhodanese"/>
    <property type="match status" value="1"/>
</dbReference>
<dbReference type="CDD" id="cd00158">
    <property type="entry name" value="RHOD"/>
    <property type="match status" value="1"/>
</dbReference>
<evidence type="ECO:0000256" key="1">
    <source>
        <dbReference type="ARBA" id="ARBA00001974"/>
    </source>
</evidence>
<feature type="domain" description="Rhodanese" evidence="7">
    <location>
        <begin position="480"/>
        <end position="563"/>
    </location>
</feature>
<gene>
    <name evidence="8" type="ORF">EV214_10427</name>
</gene>
<dbReference type="InterPro" id="IPR001763">
    <property type="entry name" value="Rhodanese-like_dom"/>
</dbReference>
<evidence type="ECO:0000259" key="7">
    <source>
        <dbReference type="PROSITE" id="PS50206"/>
    </source>
</evidence>
<dbReference type="PRINTS" id="PR00411">
    <property type="entry name" value="PNDRDTASEI"/>
</dbReference>
<dbReference type="SUPFAM" id="SSF51905">
    <property type="entry name" value="FAD/NAD(P)-binding domain"/>
    <property type="match status" value="2"/>
</dbReference>
<dbReference type="InterPro" id="IPR036873">
    <property type="entry name" value="Rhodanese-like_dom_sf"/>
</dbReference>
<evidence type="ECO:0000313" key="8">
    <source>
        <dbReference type="EMBL" id="TCO78644.1"/>
    </source>
</evidence>
<dbReference type="Pfam" id="PF02852">
    <property type="entry name" value="Pyr_redox_dim"/>
    <property type="match status" value="1"/>
</dbReference>
<dbReference type="Proteomes" id="UP000294919">
    <property type="component" value="Unassembled WGS sequence"/>
</dbReference>